<comment type="caution">
    <text evidence="10">The sequence shown here is derived from an EMBL/GenBank/DDBJ whole genome shotgun (WGS) entry which is preliminary data.</text>
</comment>
<keyword evidence="6" id="KW-0560">Oxidoreductase</keyword>
<dbReference type="AlphaFoldDB" id="A0A1F8G3Z3"/>
<reference evidence="10 11" key="1">
    <citation type="journal article" date="2016" name="Nat. Commun.">
        <title>Thousands of microbial genomes shed light on interconnected biogeochemical processes in an aquifer system.</title>
        <authorList>
            <person name="Anantharaman K."/>
            <person name="Brown C.T."/>
            <person name="Hug L.A."/>
            <person name="Sharon I."/>
            <person name="Castelle C.J."/>
            <person name="Probst A.J."/>
            <person name="Thomas B.C."/>
            <person name="Singh A."/>
            <person name="Wilkins M.J."/>
            <person name="Karaoz U."/>
            <person name="Brodie E.L."/>
            <person name="Williams K.H."/>
            <person name="Hubbard S.S."/>
            <person name="Banfield J.F."/>
        </authorList>
    </citation>
    <scope>NUCLEOTIDE SEQUENCE [LARGE SCALE GENOMIC DNA]</scope>
</reference>
<dbReference type="GO" id="GO:0106430">
    <property type="term" value="F:dihydroorotate dehydrogenase (quinone) activity"/>
    <property type="evidence" value="ECO:0007669"/>
    <property type="project" value="UniProtKB-EC"/>
</dbReference>
<dbReference type="InterPro" id="IPR005719">
    <property type="entry name" value="Dihydroorotate_DH_2"/>
</dbReference>
<evidence type="ECO:0000313" key="10">
    <source>
        <dbReference type="EMBL" id="OGN20053.1"/>
    </source>
</evidence>
<feature type="domain" description="Dihydroorotate dehydrogenase catalytic" evidence="9">
    <location>
        <begin position="60"/>
        <end position="358"/>
    </location>
</feature>
<dbReference type="GO" id="GO:0006207">
    <property type="term" value="P:'de novo' pyrimidine nucleobase biosynthetic process"/>
    <property type="evidence" value="ECO:0007669"/>
    <property type="project" value="UniProtKB-UniRule"/>
</dbReference>
<keyword evidence="7" id="KW-0472">Membrane</keyword>
<evidence type="ECO:0000256" key="1">
    <source>
        <dbReference type="ARBA" id="ARBA00001917"/>
    </source>
</evidence>
<dbReference type="GO" id="GO:0005886">
    <property type="term" value="C:plasma membrane"/>
    <property type="evidence" value="ECO:0007669"/>
    <property type="project" value="TreeGrafter"/>
</dbReference>
<dbReference type="Gene3D" id="3.20.20.70">
    <property type="entry name" value="Aldolase class I"/>
    <property type="match status" value="1"/>
</dbReference>
<dbReference type="CDD" id="cd04738">
    <property type="entry name" value="DHOD_2_like"/>
    <property type="match status" value="1"/>
</dbReference>
<evidence type="ECO:0000256" key="7">
    <source>
        <dbReference type="ARBA" id="ARBA00023136"/>
    </source>
</evidence>
<keyword evidence="5" id="KW-0665">Pyrimidine biosynthesis</keyword>
<dbReference type="EMBL" id="MGKD01000009">
    <property type="protein sequence ID" value="OGN20053.1"/>
    <property type="molecule type" value="Genomic_DNA"/>
</dbReference>
<dbReference type="Pfam" id="PF01180">
    <property type="entry name" value="DHO_dh"/>
    <property type="match status" value="1"/>
</dbReference>
<dbReference type="PANTHER" id="PTHR48109:SF4">
    <property type="entry name" value="DIHYDROOROTATE DEHYDROGENASE (QUINONE), MITOCHONDRIAL"/>
    <property type="match status" value="1"/>
</dbReference>
<dbReference type="GO" id="GO:0005737">
    <property type="term" value="C:cytoplasm"/>
    <property type="evidence" value="ECO:0007669"/>
    <property type="project" value="InterPro"/>
</dbReference>
<organism evidence="10 11">
    <name type="scientific">Candidatus Yanofskybacteria bacterium RIFCSPHIGHO2_12_FULL_45_19b</name>
    <dbReference type="NCBI Taxonomy" id="1802689"/>
    <lineage>
        <taxon>Bacteria</taxon>
        <taxon>Candidatus Yanofskyibacteriota</taxon>
    </lineage>
</organism>
<sequence length="377" mass="41628">MSNFFLKTGQIIYRIKRPLLFQFDSERVHNWLTAIGERIGRSKILRSTLQAMWRVESPILEQTFHGIKFSNPIGLSAGFDYEARLTQVLPAIGFGFGTVGTITNNAYEGNPYPRLGRLVKSRSLLVNKGFKNEGIRVIIKKLTGAKFAIPVGISIGKTNGQKEMTQAEAVADVVTTFQIAETNRTAVSFSYYELNISCPNLYGDVEFYSPEHLQDLLTVVTALNLSKPLFIKMPINKSDDETRAMLSIIADHPVAGVIFSNLQTNRNDPSLNQTEVKRYEQGFFSGKPVEKRSNELIALAYKEFGSKLTIIGCGGVFSAEDAYKKVKLGASLIEMITGMVYVGPQLPAQINLGLIKLLKQGGFNNVAQAVGIETKSS</sequence>
<evidence type="ECO:0000259" key="9">
    <source>
        <dbReference type="Pfam" id="PF01180"/>
    </source>
</evidence>
<dbReference type="SUPFAM" id="SSF51395">
    <property type="entry name" value="FMN-linked oxidoreductases"/>
    <property type="match status" value="1"/>
</dbReference>
<accession>A0A1F8G3Z3</accession>
<comment type="cofactor">
    <cofactor evidence="1">
        <name>FMN</name>
        <dbReference type="ChEBI" id="CHEBI:58210"/>
    </cofactor>
</comment>
<dbReference type="InterPro" id="IPR050074">
    <property type="entry name" value="DHO_dehydrogenase"/>
</dbReference>
<evidence type="ECO:0000256" key="8">
    <source>
        <dbReference type="NCBIfam" id="TIGR01036"/>
    </source>
</evidence>
<evidence type="ECO:0000256" key="3">
    <source>
        <dbReference type="ARBA" id="ARBA00022630"/>
    </source>
</evidence>
<dbReference type="InterPro" id="IPR005720">
    <property type="entry name" value="Dihydroorotate_DH_cat"/>
</dbReference>
<comment type="pathway">
    <text evidence="2">Pyrimidine metabolism; UMP biosynthesis via de novo pathway.</text>
</comment>
<dbReference type="NCBIfam" id="TIGR01036">
    <property type="entry name" value="pyrD_sub2"/>
    <property type="match status" value="1"/>
</dbReference>
<evidence type="ECO:0000256" key="6">
    <source>
        <dbReference type="ARBA" id="ARBA00023002"/>
    </source>
</evidence>
<gene>
    <name evidence="10" type="ORF">A3F25_01810</name>
</gene>
<dbReference type="GO" id="GO:0009220">
    <property type="term" value="P:pyrimidine ribonucleotide biosynthetic process"/>
    <property type="evidence" value="ECO:0007669"/>
    <property type="project" value="UniProtKB-UniRule"/>
</dbReference>
<evidence type="ECO:0000256" key="2">
    <source>
        <dbReference type="ARBA" id="ARBA00004725"/>
    </source>
</evidence>
<keyword evidence="3" id="KW-0285">Flavoprotein</keyword>
<name>A0A1F8G3Z3_9BACT</name>
<dbReference type="Proteomes" id="UP000177478">
    <property type="component" value="Unassembled WGS sequence"/>
</dbReference>
<dbReference type="NCBIfam" id="NF003652">
    <property type="entry name" value="PRK05286.2-5"/>
    <property type="match status" value="1"/>
</dbReference>
<dbReference type="EC" id="1.3.5.2" evidence="8"/>
<dbReference type="STRING" id="1802689.A3F25_01810"/>
<dbReference type="PANTHER" id="PTHR48109">
    <property type="entry name" value="DIHYDROOROTATE DEHYDROGENASE (QUINONE), MITOCHONDRIAL-RELATED"/>
    <property type="match status" value="1"/>
</dbReference>
<evidence type="ECO:0000256" key="4">
    <source>
        <dbReference type="ARBA" id="ARBA00022643"/>
    </source>
</evidence>
<evidence type="ECO:0000313" key="11">
    <source>
        <dbReference type="Proteomes" id="UP000177478"/>
    </source>
</evidence>
<dbReference type="InterPro" id="IPR013785">
    <property type="entry name" value="Aldolase_TIM"/>
</dbReference>
<evidence type="ECO:0000256" key="5">
    <source>
        <dbReference type="ARBA" id="ARBA00022975"/>
    </source>
</evidence>
<protein>
    <recommendedName>
        <fullName evidence="8">Dihydroorotate dehydrogenase (quinone)</fullName>
        <ecNumber evidence="8">1.3.5.2</ecNumber>
    </recommendedName>
</protein>
<keyword evidence="4" id="KW-0288">FMN</keyword>
<proteinExistence type="predicted"/>